<reference evidence="1" key="1">
    <citation type="submission" date="2024-07" db="EMBL/GenBank/DDBJ databases">
        <authorList>
            <person name="Biller S.J."/>
        </authorList>
    </citation>
    <scope>NUCLEOTIDE SEQUENCE</scope>
    <source>
        <strain evidence="1">WC2420</strain>
    </source>
</reference>
<evidence type="ECO:0000313" key="1">
    <source>
        <dbReference type="EMBL" id="XDU74595.1"/>
    </source>
</evidence>
<dbReference type="NCBIfam" id="TIGR01594">
    <property type="entry name" value="holin_lambda"/>
    <property type="match status" value="1"/>
</dbReference>
<accession>A0AB39VW17</accession>
<gene>
    <name evidence="1" type="ORF">AB3G37_11175</name>
</gene>
<proteinExistence type="predicted"/>
<dbReference type="EMBL" id="CP165628">
    <property type="protein sequence ID" value="XDU74595.1"/>
    <property type="molecule type" value="Genomic_DNA"/>
</dbReference>
<dbReference type="RefSeq" id="WP_369790732.1">
    <property type="nucleotide sequence ID" value="NZ_CP165628.1"/>
</dbReference>
<organism evidence="1">
    <name type="scientific">Rouxiella sp. WC2420</name>
    <dbReference type="NCBI Taxonomy" id="3234145"/>
    <lineage>
        <taxon>Bacteria</taxon>
        <taxon>Pseudomonadati</taxon>
        <taxon>Pseudomonadota</taxon>
        <taxon>Gammaproteobacteria</taxon>
        <taxon>Enterobacterales</taxon>
        <taxon>Yersiniaceae</taxon>
        <taxon>Rouxiella</taxon>
    </lineage>
</organism>
<dbReference type="Pfam" id="PF05106">
    <property type="entry name" value="Phage_holin_3_1"/>
    <property type="match status" value="1"/>
</dbReference>
<name>A0AB39VW17_9GAMM</name>
<dbReference type="AlphaFoldDB" id="A0AB39VW17"/>
<dbReference type="InterPro" id="IPR006481">
    <property type="entry name" value="Phage_lambda_GpS_holin"/>
</dbReference>
<sequence>MLAIIIEEIAKWHEGDRHLIYSAASAVIISLLFSIKDNKSNRYMLTSSCICAVIAICFNVTLEHMGLNETYSAAFGATIGFIGADKLREIILSLVNKKISS</sequence>
<protein>
    <submittedName>
        <fullName evidence="1">Phage holin, lambda family</fullName>
    </submittedName>
</protein>